<gene>
    <name evidence="1" type="ORF">BDV95DRAFT_3083</name>
</gene>
<keyword evidence="2" id="KW-1185">Reference proteome</keyword>
<evidence type="ECO:0000313" key="2">
    <source>
        <dbReference type="Proteomes" id="UP000481861"/>
    </source>
</evidence>
<sequence length="111" mass="12613">MDAMPTERSLHRPAQQQYQNRSSCASCYETAFQLKAWSCWPFSHHAAGDGLLIQELFTDKLSWVAKRLSLVKAQYEYSSFTFREGPTTCPEPGSSYAKTTTLLKGRANRGW</sequence>
<reference evidence="1 2" key="1">
    <citation type="submission" date="2020-01" db="EMBL/GenBank/DDBJ databases">
        <authorList>
            <consortium name="DOE Joint Genome Institute"/>
            <person name="Haridas S."/>
            <person name="Albert R."/>
            <person name="Binder M."/>
            <person name="Bloem J."/>
            <person name="Labutti K."/>
            <person name="Salamov A."/>
            <person name="Andreopoulos B."/>
            <person name="Baker S.E."/>
            <person name="Barry K."/>
            <person name="Bills G."/>
            <person name="Bluhm B.H."/>
            <person name="Cannon C."/>
            <person name="Castanera R."/>
            <person name="Culley D.E."/>
            <person name="Daum C."/>
            <person name="Ezra D."/>
            <person name="Gonzalez J.B."/>
            <person name="Henrissat B."/>
            <person name="Kuo A."/>
            <person name="Liang C."/>
            <person name="Lipzen A."/>
            <person name="Lutzoni F."/>
            <person name="Magnuson J."/>
            <person name="Mondo S."/>
            <person name="Nolan M."/>
            <person name="Ohm R."/>
            <person name="Pangilinan J."/>
            <person name="Park H.-J.H."/>
            <person name="Ramirez L."/>
            <person name="Alfaro M."/>
            <person name="Sun H."/>
            <person name="Tritt A."/>
            <person name="Yoshinaga Y."/>
            <person name="Zwiers L.-H.L."/>
            <person name="Turgeon B.G."/>
            <person name="Goodwin S.B."/>
            <person name="Spatafora J.W."/>
            <person name="Crous P.W."/>
            <person name="Grigoriev I.V."/>
        </authorList>
    </citation>
    <scope>NUCLEOTIDE SEQUENCE [LARGE SCALE GENOMIC DNA]</scope>
    <source>
        <strain evidence="1 2">CBS 611.86</strain>
    </source>
</reference>
<name>A0A7C8IQS3_9PLEO</name>
<dbReference type="EMBL" id="JAADJZ010000001">
    <property type="protein sequence ID" value="KAF2877827.1"/>
    <property type="molecule type" value="Genomic_DNA"/>
</dbReference>
<evidence type="ECO:0000313" key="1">
    <source>
        <dbReference type="EMBL" id="KAF2877827.1"/>
    </source>
</evidence>
<dbReference type="AlphaFoldDB" id="A0A7C8IQS3"/>
<accession>A0A7C8IQS3</accession>
<protein>
    <submittedName>
        <fullName evidence="1">Uncharacterized protein</fullName>
    </submittedName>
</protein>
<proteinExistence type="predicted"/>
<organism evidence="1 2">
    <name type="scientific">Massariosphaeria phaeospora</name>
    <dbReference type="NCBI Taxonomy" id="100035"/>
    <lineage>
        <taxon>Eukaryota</taxon>
        <taxon>Fungi</taxon>
        <taxon>Dikarya</taxon>
        <taxon>Ascomycota</taxon>
        <taxon>Pezizomycotina</taxon>
        <taxon>Dothideomycetes</taxon>
        <taxon>Pleosporomycetidae</taxon>
        <taxon>Pleosporales</taxon>
        <taxon>Pleosporales incertae sedis</taxon>
        <taxon>Massariosphaeria</taxon>
    </lineage>
</organism>
<dbReference type="Proteomes" id="UP000481861">
    <property type="component" value="Unassembled WGS sequence"/>
</dbReference>
<comment type="caution">
    <text evidence="1">The sequence shown here is derived from an EMBL/GenBank/DDBJ whole genome shotgun (WGS) entry which is preliminary data.</text>
</comment>